<protein>
    <submittedName>
        <fullName evidence="3">Diacylglycerol O-acyltransferase 3</fullName>
    </submittedName>
</protein>
<dbReference type="InterPro" id="IPR036249">
    <property type="entry name" value="Thioredoxin-like_sf"/>
</dbReference>
<dbReference type="KEGG" id="zju:107433314"/>
<feature type="region of interest" description="Disordered" evidence="1">
    <location>
        <begin position="163"/>
        <end position="209"/>
    </location>
</feature>
<evidence type="ECO:0000313" key="2">
    <source>
        <dbReference type="Proteomes" id="UP001652623"/>
    </source>
</evidence>
<dbReference type="InParanoid" id="A0A6P4AP70"/>
<evidence type="ECO:0000313" key="3">
    <source>
        <dbReference type="RefSeq" id="XP_015900077.1"/>
    </source>
</evidence>
<dbReference type="Gene3D" id="3.40.30.10">
    <property type="entry name" value="Glutaredoxin"/>
    <property type="match status" value="1"/>
</dbReference>
<reference evidence="3" key="1">
    <citation type="submission" date="2025-08" db="UniProtKB">
        <authorList>
            <consortium name="RefSeq"/>
        </authorList>
    </citation>
    <scope>IDENTIFICATION</scope>
    <source>
        <tissue evidence="3">Seedling</tissue>
    </source>
</reference>
<organism evidence="2 3">
    <name type="scientific">Ziziphus jujuba</name>
    <name type="common">Chinese jujube</name>
    <name type="synonym">Ziziphus sativa</name>
    <dbReference type="NCBI Taxonomy" id="326968"/>
    <lineage>
        <taxon>Eukaryota</taxon>
        <taxon>Viridiplantae</taxon>
        <taxon>Streptophyta</taxon>
        <taxon>Embryophyta</taxon>
        <taxon>Tracheophyta</taxon>
        <taxon>Spermatophyta</taxon>
        <taxon>Magnoliopsida</taxon>
        <taxon>eudicotyledons</taxon>
        <taxon>Gunneridae</taxon>
        <taxon>Pentapetalae</taxon>
        <taxon>rosids</taxon>
        <taxon>fabids</taxon>
        <taxon>Rosales</taxon>
        <taxon>Rhamnaceae</taxon>
        <taxon>Paliureae</taxon>
        <taxon>Ziziphus</taxon>
    </lineage>
</organism>
<dbReference type="AlphaFoldDB" id="A0A6P4AP70"/>
<feature type="compositionally biased region" description="Low complexity" evidence="1">
    <location>
        <begin position="189"/>
        <end position="202"/>
    </location>
</feature>
<sequence length="385" mass="41221">MEVSGVVSRQVPSFSGAGIDTHQPSMPFSGVSVAPRSRPFGELRLLGHGNSGVSFRPPKRFPTALDSGFSDNAHIQYYVGPICGEKTKKKEKKKDKVLVLGALPTKKKLKLLRGFANSLSKLSELGFGLDDLQEGLAADIGNKLTPEASDILLKQLEQLREEEKEMKRSRKEEKAKQKAERMQNMLDQESSSSESSSSSSESSDSECGEVVDMSGLRTEAHIQPKVDDLQPLSQQLATLPLPSLASTCQGNATEEHGLCCTKSSTDYGPCSIGHVDGSITLRGVSATRIEVCMGNKCKKSGAAALLGEFERVMGVEGAVVGCKCMGKCRDGPNVRVLKTQKQIGVDDSIKTVANPLCIGVRLEDVDGIVAGLCGEERKHLSLATA</sequence>
<name>A0A6P4AP70_ZIZJJ</name>
<feature type="compositionally biased region" description="Basic and acidic residues" evidence="1">
    <location>
        <begin position="163"/>
        <end position="181"/>
    </location>
</feature>
<dbReference type="SUPFAM" id="SSF52833">
    <property type="entry name" value="Thioredoxin-like"/>
    <property type="match status" value="1"/>
</dbReference>
<dbReference type="RefSeq" id="XP_015900077.1">
    <property type="nucleotide sequence ID" value="XM_016044591.4"/>
</dbReference>
<dbReference type="FunCoup" id="A0A6P4AP70">
    <property type="interactions" value="129"/>
</dbReference>
<dbReference type="Proteomes" id="UP001652623">
    <property type="component" value="Chromosome 11"/>
</dbReference>
<keyword evidence="2" id="KW-1185">Reference proteome</keyword>
<accession>A0A6P4AP70</accession>
<evidence type="ECO:0000256" key="1">
    <source>
        <dbReference type="SAM" id="MobiDB-lite"/>
    </source>
</evidence>
<dbReference type="CDD" id="cd02980">
    <property type="entry name" value="TRX_Fd_family"/>
    <property type="match status" value="1"/>
</dbReference>
<proteinExistence type="predicted"/>
<dbReference type="GeneID" id="107433314"/>
<gene>
    <name evidence="3" type="primary">LOC107433314</name>
</gene>